<dbReference type="PANTHER" id="PTHR10807">
    <property type="entry name" value="MYOTUBULARIN-RELATED"/>
    <property type="match status" value="1"/>
</dbReference>
<evidence type="ECO:0000259" key="3">
    <source>
        <dbReference type="PROSITE" id="PS51339"/>
    </source>
</evidence>
<dbReference type="PROSITE" id="PS51339">
    <property type="entry name" value="PPASE_MYOTUBULARIN"/>
    <property type="match status" value="1"/>
</dbReference>
<feature type="binding site" evidence="2">
    <location>
        <begin position="293"/>
        <end position="294"/>
    </location>
    <ligand>
        <name>substrate</name>
    </ligand>
</feature>
<keyword evidence="5" id="KW-1185">Reference proteome</keyword>
<protein>
    <recommendedName>
        <fullName evidence="3">Myotubularin phosphatase domain-containing protein</fullName>
    </recommendedName>
</protein>
<dbReference type="SUPFAM" id="SSF50729">
    <property type="entry name" value="PH domain-like"/>
    <property type="match status" value="1"/>
</dbReference>
<proteinExistence type="inferred from homology"/>
<dbReference type="SUPFAM" id="SSF52799">
    <property type="entry name" value="(Phosphotyrosine protein) phosphatases II"/>
    <property type="match status" value="1"/>
</dbReference>
<dbReference type="InterPro" id="IPR011993">
    <property type="entry name" value="PH-like_dom_sf"/>
</dbReference>
<dbReference type="InterPro" id="IPR010569">
    <property type="entry name" value="Myotubularin-like_Pase_dom"/>
</dbReference>
<dbReference type="GO" id="GO:0005737">
    <property type="term" value="C:cytoplasm"/>
    <property type="evidence" value="ECO:0007669"/>
    <property type="project" value="TreeGrafter"/>
</dbReference>
<feature type="non-terminal residue" evidence="4">
    <location>
        <position position="302"/>
    </location>
</feature>
<gene>
    <name evidence="4" type="ORF">DILT_LOCUS8330</name>
</gene>
<evidence type="ECO:0000313" key="5">
    <source>
        <dbReference type="Proteomes" id="UP000281553"/>
    </source>
</evidence>
<reference evidence="4 5" key="1">
    <citation type="submission" date="2018-11" db="EMBL/GenBank/DDBJ databases">
        <authorList>
            <consortium name="Pathogen Informatics"/>
        </authorList>
    </citation>
    <scope>NUCLEOTIDE SEQUENCE [LARGE SCALE GENOMIC DNA]</scope>
</reference>
<feature type="domain" description="Myotubularin phosphatase" evidence="3">
    <location>
        <begin position="143"/>
        <end position="302"/>
    </location>
</feature>
<evidence type="ECO:0000256" key="1">
    <source>
        <dbReference type="ARBA" id="ARBA00007471"/>
    </source>
</evidence>
<comment type="similarity">
    <text evidence="1">Belongs to the protein-tyrosine phosphatase family. Non-receptor class myotubularin subfamily.</text>
</comment>
<dbReference type="EMBL" id="UYRU01054048">
    <property type="protein sequence ID" value="VDN12499.1"/>
    <property type="molecule type" value="Genomic_DNA"/>
</dbReference>
<sequence length="302" mass="34074">MYSPEPIEAEEVLGAYDGCKLILNNALPVDCRLKITNFRLHLFVKSTVPNSINRGAWSFKCIPLCTIQSLEKKLSYKGLKAMGIIIVCKDVRIVKLILSDSAKGIDAFRQLNDLIFPAFRSRELFAYAFGRKCLEENRFLADGWDVYDPTSEYHRQNIVNNGWRISAVNEDYSFCDTYPSLLAVPVDVPDELLIQSAPHRANFRVPALSWLHPESRASLTRASQPMVGLHNRRNSADEQLIELIRRANANTSDLLILDARPQRVALANVAKGGGVENISYYRDITCKFMGIQNIHAMRASQT</sequence>
<organism evidence="4 5">
    <name type="scientific">Dibothriocephalus latus</name>
    <name type="common">Fish tapeworm</name>
    <name type="synonym">Diphyllobothrium latum</name>
    <dbReference type="NCBI Taxonomy" id="60516"/>
    <lineage>
        <taxon>Eukaryota</taxon>
        <taxon>Metazoa</taxon>
        <taxon>Spiralia</taxon>
        <taxon>Lophotrochozoa</taxon>
        <taxon>Platyhelminthes</taxon>
        <taxon>Cestoda</taxon>
        <taxon>Eucestoda</taxon>
        <taxon>Diphyllobothriidea</taxon>
        <taxon>Diphyllobothriidae</taxon>
        <taxon>Dibothriocephalus</taxon>
    </lineage>
</organism>
<dbReference type="AlphaFoldDB" id="A0A3P7NU87"/>
<dbReference type="Proteomes" id="UP000281553">
    <property type="component" value="Unassembled WGS sequence"/>
</dbReference>
<dbReference type="Pfam" id="PF06602">
    <property type="entry name" value="Myotub-related"/>
    <property type="match status" value="1"/>
</dbReference>
<evidence type="ECO:0000256" key="2">
    <source>
        <dbReference type="PIRSR" id="PIRSR630564-2"/>
    </source>
</evidence>
<dbReference type="Gene3D" id="2.30.29.30">
    <property type="entry name" value="Pleckstrin-homology domain (PH domain)/Phosphotyrosine-binding domain (PTB)"/>
    <property type="match status" value="1"/>
</dbReference>
<evidence type="ECO:0000313" key="4">
    <source>
        <dbReference type="EMBL" id="VDN12499.1"/>
    </source>
</evidence>
<dbReference type="PANTHER" id="PTHR10807:SF128">
    <property type="entry name" value="PHOSPHATIDYLINOSITOL-3,5-BISPHOSPHATE 3-PHOSPHATASE"/>
    <property type="match status" value="1"/>
</dbReference>
<feature type="binding site" evidence="2">
    <location>
        <begin position="268"/>
        <end position="271"/>
    </location>
    <ligand>
        <name>substrate</name>
    </ligand>
</feature>
<accession>A0A3P7NU87</accession>
<name>A0A3P7NU87_DIBLA</name>
<dbReference type="InterPro" id="IPR029021">
    <property type="entry name" value="Prot-tyrosine_phosphatase-like"/>
</dbReference>
<dbReference type="InterPro" id="IPR030564">
    <property type="entry name" value="Myotubularin"/>
</dbReference>
<dbReference type="OrthoDB" id="271628at2759"/>